<dbReference type="InterPro" id="IPR020569">
    <property type="entry name" value="UPF0029_Impact_CS"/>
</dbReference>
<dbReference type="Gene3D" id="3.30.230.30">
    <property type="entry name" value="Impact, N-terminal domain"/>
    <property type="match status" value="1"/>
</dbReference>
<feature type="domain" description="Impact N-terminal" evidence="2">
    <location>
        <begin position="15"/>
        <end position="120"/>
    </location>
</feature>
<dbReference type="SUPFAM" id="SSF54211">
    <property type="entry name" value="Ribosomal protein S5 domain 2-like"/>
    <property type="match status" value="1"/>
</dbReference>
<dbReference type="EMBL" id="BAAAYK010000038">
    <property type="protein sequence ID" value="GAA3364919.1"/>
    <property type="molecule type" value="Genomic_DNA"/>
</dbReference>
<dbReference type="InterPro" id="IPR001498">
    <property type="entry name" value="Impact_N"/>
</dbReference>
<sequence length="209" mass="23019">MRTIRRSGEFELEIKRSRFLCALSRADSEEQAREFVALRRKLHHDARHHCSAYVLDADGRTQRSNDDGEPAGTAGVPMLEVLRHNELTRVVAVVTRYFGGTLLGAGGLVRAYGGAVSAALEQVGLAELRPMRLVSTTVDYLVAGKLENDLRSHGFSVSDVDYSDRVRFVVEVPADDVEDFRHWLAEATGGAAEPVLGEVVHAEVPVRRP</sequence>
<dbReference type="InterPro" id="IPR036956">
    <property type="entry name" value="Impact_N_sf"/>
</dbReference>
<dbReference type="Proteomes" id="UP001500483">
    <property type="component" value="Unassembled WGS sequence"/>
</dbReference>
<evidence type="ECO:0000313" key="5">
    <source>
        <dbReference type="EMBL" id="GAA3364919.1"/>
    </source>
</evidence>
<gene>
    <name evidence="4" type="ORF">GCM10020366_02760</name>
    <name evidence="5" type="ORF">GCM10020366_62760</name>
</gene>
<reference evidence="6" key="2">
    <citation type="journal article" date="2019" name="Int. J. Syst. Evol. Microbiol.">
        <title>The Global Catalogue of Microorganisms (GCM) 10K type strain sequencing project: providing services to taxonomists for standard genome sequencing and annotation.</title>
        <authorList>
            <consortium name="The Broad Institute Genomics Platform"/>
            <consortium name="The Broad Institute Genome Sequencing Center for Infectious Disease"/>
            <person name="Wu L."/>
            <person name="Ma J."/>
        </authorList>
    </citation>
    <scope>NUCLEOTIDE SEQUENCE [LARGE SCALE GENOMIC DNA]</scope>
    <source>
        <strain evidence="6">JCM 9687</strain>
    </source>
</reference>
<evidence type="ECO:0000259" key="3">
    <source>
        <dbReference type="Pfam" id="PF09186"/>
    </source>
</evidence>
<comment type="caution">
    <text evidence="4">The sequence shown here is derived from an EMBL/GenBank/DDBJ whole genome shotgun (WGS) entry which is preliminary data.</text>
</comment>
<protein>
    <submittedName>
        <fullName evidence="4">YigZ family protein</fullName>
    </submittedName>
</protein>
<keyword evidence="6" id="KW-1185">Reference proteome</keyword>
<dbReference type="NCBIfam" id="TIGR00257">
    <property type="entry name" value="IMPACT_YIGZ"/>
    <property type="match status" value="1"/>
</dbReference>
<dbReference type="Pfam" id="PF09186">
    <property type="entry name" value="DUF1949"/>
    <property type="match status" value="1"/>
</dbReference>
<evidence type="ECO:0000256" key="1">
    <source>
        <dbReference type="ARBA" id="ARBA00007665"/>
    </source>
</evidence>
<dbReference type="InterPro" id="IPR035647">
    <property type="entry name" value="EFG_III/V"/>
</dbReference>
<dbReference type="Pfam" id="PF01205">
    <property type="entry name" value="Impact_N"/>
    <property type="match status" value="1"/>
</dbReference>
<dbReference type="InterPro" id="IPR020568">
    <property type="entry name" value="Ribosomal_Su5_D2-typ_SF"/>
</dbReference>
<comment type="similarity">
    <text evidence="1">Belongs to the IMPACT family.</text>
</comment>
<reference evidence="4" key="1">
    <citation type="journal article" date="2014" name="Int. J. Syst. Evol. Microbiol.">
        <title>Complete genome of a new Firmicutes species belonging to the dominant human colonic microbiota ('Ruminococcus bicirculans') reveals two chromosomes and a selective capacity to utilize plant glucans.</title>
        <authorList>
            <consortium name="NISC Comparative Sequencing Program"/>
            <person name="Wegmann U."/>
            <person name="Louis P."/>
            <person name="Goesmann A."/>
            <person name="Henrissat B."/>
            <person name="Duncan S.H."/>
            <person name="Flint H.J."/>
        </authorList>
    </citation>
    <scope>NUCLEOTIDE SEQUENCE</scope>
    <source>
        <strain evidence="4">JCM 9687</strain>
    </source>
</reference>
<dbReference type="PANTHER" id="PTHR16301">
    <property type="entry name" value="IMPACT-RELATED"/>
    <property type="match status" value="1"/>
</dbReference>
<dbReference type="EMBL" id="BAAAYK010000005">
    <property type="protein sequence ID" value="GAA3352577.1"/>
    <property type="molecule type" value="Genomic_DNA"/>
</dbReference>
<dbReference type="RefSeq" id="WP_258343969.1">
    <property type="nucleotide sequence ID" value="NZ_BAAAYK010000005.1"/>
</dbReference>
<dbReference type="Gene3D" id="3.30.70.240">
    <property type="match status" value="1"/>
</dbReference>
<feature type="domain" description="UPF0029" evidence="3">
    <location>
        <begin position="137"/>
        <end position="190"/>
    </location>
</feature>
<dbReference type="InterPro" id="IPR015796">
    <property type="entry name" value="Impact_YigZ-like"/>
</dbReference>
<name>A0ABP6RIM9_9PSEU</name>
<evidence type="ECO:0000313" key="4">
    <source>
        <dbReference type="EMBL" id="GAA3352577.1"/>
    </source>
</evidence>
<dbReference type="SUPFAM" id="SSF54980">
    <property type="entry name" value="EF-G C-terminal domain-like"/>
    <property type="match status" value="1"/>
</dbReference>
<accession>A0ABP6RIM9</accession>
<dbReference type="PANTHER" id="PTHR16301:SF20">
    <property type="entry name" value="IMPACT FAMILY MEMBER YIGZ"/>
    <property type="match status" value="1"/>
</dbReference>
<dbReference type="InterPro" id="IPR023582">
    <property type="entry name" value="Impact"/>
</dbReference>
<proteinExistence type="inferred from homology"/>
<reference evidence="4" key="3">
    <citation type="submission" date="2023-12" db="EMBL/GenBank/DDBJ databases">
        <authorList>
            <person name="Sun Q."/>
            <person name="Inoue M."/>
        </authorList>
    </citation>
    <scope>NUCLEOTIDE SEQUENCE</scope>
    <source>
        <strain evidence="4">JCM 9687</strain>
    </source>
</reference>
<organism evidence="4 6">
    <name type="scientific">Saccharopolyspora gregorii</name>
    <dbReference type="NCBI Taxonomy" id="33914"/>
    <lineage>
        <taxon>Bacteria</taxon>
        <taxon>Bacillati</taxon>
        <taxon>Actinomycetota</taxon>
        <taxon>Actinomycetes</taxon>
        <taxon>Pseudonocardiales</taxon>
        <taxon>Pseudonocardiaceae</taxon>
        <taxon>Saccharopolyspora</taxon>
    </lineage>
</organism>
<dbReference type="InterPro" id="IPR015269">
    <property type="entry name" value="UPF0029_Impact_C"/>
</dbReference>
<evidence type="ECO:0000259" key="2">
    <source>
        <dbReference type="Pfam" id="PF01205"/>
    </source>
</evidence>
<evidence type="ECO:0000313" key="6">
    <source>
        <dbReference type="Proteomes" id="UP001500483"/>
    </source>
</evidence>
<dbReference type="PROSITE" id="PS00910">
    <property type="entry name" value="UPF0029"/>
    <property type="match status" value="1"/>
</dbReference>